<proteinExistence type="predicted"/>
<reference evidence="1" key="1">
    <citation type="submission" date="2018-05" db="EMBL/GenBank/DDBJ databases">
        <authorList>
            <person name="Lanie J.A."/>
            <person name="Ng W.-L."/>
            <person name="Kazmierczak K.M."/>
            <person name="Andrzejewski T.M."/>
            <person name="Davidsen T.M."/>
            <person name="Wayne K.J."/>
            <person name="Tettelin H."/>
            <person name="Glass J.I."/>
            <person name="Rusch D."/>
            <person name="Podicherti R."/>
            <person name="Tsui H.-C.T."/>
            <person name="Winkler M.E."/>
        </authorList>
    </citation>
    <scope>NUCLEOTIDE SEQUENCE</scope>
</reference>
<gene>
    <name evidence="1" type="ORF">METZ01_LOCUS396839</name>
</gene>
<organism evidence="1">
    <name type="scientific">marine metagenome</name>
    <dbReference type="NCBI Taxonomy" id="408172"/>
    <lineage>
        <taxon>unclassified sequences</taxon>
        <taxon>metagenomes</taxon>
        <taxon>ecological metagenomes</taxon>
    </lineage>
</organism>
<name>A0A382VD75_9ZZZZ</name>
<dbReference type="EMBL" id="UINC01150768">
    <property type="protein sequence ID" value="SVD43985.1"/>
    <property type="molecule type" value="Genomic_DNA"/>
</dbReference>
<protein>
    <submittedName>
        <fullName evidence="1">Uncharacterized protein</fullName>
    </submittedName>
</protein>
<accession>A0A382VD75</accession>
<dbReference type="AlphaFoldDB" id="A0A382VD75"/>
<evidence type="ECO:0000313" key="1">
    <source>
        <dbReference type="EMBL" id="SVD43985.1"/>
    </source>
</evidence>
<feature type="non-terminal residue" evidence="1">
    <location>
        <position position="1"/>
    </location>
</feature>
<sequence length="78" mass="8808">CLPLLRFNALHKSLQILVFYQITVQIFSICCSINHVIDKLVIQNYFFDDENSGESITLCTQLQEFISLTGSVGLLGLK</sequence>